<dbReference type="EMBL" id="CP089291">
    <property type="protein sequence ID" value="UOF89828.1"/>
    <property type="molecule type" value="Genomic_DNA"/>
</dbReference>
<keyword evidence="1" id="KW-1133">Transmembrane helix</keyword>
<evidence type="ECO:0000313" key="3">
    <source>
        <dbReference type="Proteomes" id="UP000830167"/>
    </source>
</evidence>
<feature type="transmembrane region" description="Helical" evidence="1">
    <location>
        <begin position="20"/>
        <end position="41"/>
    </location>
</feature>
<reference evidence="2" key="1">
    <citation type="submission" date="2021-12" db="EMBL/GenBank/DDBJ databases">
        <title>Alicyclobacillaceae gen. nov., sp. nov., isolated from chalcocite enrichment system.</title>
        <authorList>
            <person name="Jiang Z."/>
        </authorList>
    </citation>
    <scope>NUCLEOTIDE SEQUENCE</scope>
    <source>
        <strain evidence="2">MYW30-H2</strain>
    </source>
</reference>
<sequence>MPMNGSANDALQISTFYGMLFNVLWILFFIVFFTSLMVWFFRWISFAAEEESDSQQSRRAALTAESSKESSGRAVLWWGLAAFWLLDAVLQAQPLMVTSVFVHEVLLPAAKDQPQWLRAMMNWGIEIWEQNPITYNLITVVLQAVIGSLMVFGRRNRLGTVGLCLGAGWSLVLWVFGEGMGGLWSGGMSFMSGAPGSAFLYLVCTVMLLLPKNMWQNGQIQRRLRQCFAGFWLLMAILQSLPSAGFWQPGGLTTLFGNASSMPQPQFLAKPIELLAMLTFHFPVLWNGVCVGIMLVLSYGFWKNIDSLWLMIVTGIWLLFAWWMGQDFGVLGGLGTDPNSAPVLALLLVAGKWGIKQATNRKSTRAILSITNRQLGHR</sequence>
<accession>A0ABY4CHD3</accession>
<keyword evidence="1" id="KW-0812">Transmembrane</keyword>
<feature type="transmembrane region" description="Helical" evidence="1">
    <location>
        <begin position="158"/>
        <end position="177"/>
    </location>
</feature>
<proteinExistence type="predicted"/>
<feature type="transmembrane region" description="Helical" evidence="1">
    <location>
        <begin position="227"/>
        <end position="247"/>
    </location>
</feature>
<evidence type="ECO:0000313" key="2">
    <source>
        <dbReference type="EMBL" id="UOF89828.1"/>
    </source>
</evidence>
<dbReference type="Proteomes" id="UP000830167">
    <property type="component" value="Chromosome"/>
</dbReference>
<feature type="transmembrane region" description="Helical" evidence="1">
    <location>
        <begin position="197"/>
        <end position="215"/>
    </location>
</feature>
<feature type="transmembrane region" description="Helical" evidence="1">
    <location>
        <begin position="338"/>
        <end position="355"/>
    </location>
</feature>
<dbReference type="RefSeq" id="WP_347436520.1">
    <property type="nucleotide sequence ID" value="NZ_CP089291.1"/>
</dbReference>
<keyword evidence="1" id="KW-0472">Membrane</keyword>
<organism evidence="2 3">
    <name type="scientific">Fodinisporobacter ferrooxydans</name>
    <dbReference type="NCBI Taxonomy" id="2901836"/>
    <lineage>
        <taxon>Bacteria</taxon>
        <taxon>Bacillati</taxon>
        <taxon>Bacillota</taxon>
        <taxon>Bacilli</taxon>
        <taxon>Bacillales</taxon>
        <taxon>Alicyclobacillaceae</taxon>
        <taxon>Fodinisporobacter</taxon>
    </lineage>
</organism>
<keyword evidence="3" id="KW-1185">Reference proteome</keyword>
<gene>
    <name evidence="2" type="ORF">LSG31_18430</name>
</gene>
<name>A0ABY4CHD3_9BACL</name>
<protein>
    <submittedName>
        <fullName evidence="2">Uncharacterized protein</fullName>
    </submittedName>
</protein>
<evidence type="ECO:0000256" key="1">
    <source>
        <dbReference type="SAM" id="Phobius"/>
    </source>
</evidence>
<feature type="transmembrane region" description="Helical" evidence="1">
    <location>
        <begin position="284"/>
        <end position="301"/>
    </location>
</feature>
<feature type="transmembrane region" description="Helical" evidence="1">
    <location>
        <begin position="133"/>
        <end position="151"/>
    </location>
</feature>
<feature type="transmembrane region" description="Helical" evidence="1">
    <location>
        <begin position="308"/>
        <end position="326"/>
    </location>
</feature>